<evidence type="ECO:0000313" key="6">
    <source>
        <dbReference type="EMBL" id="KAF9780720.1"/>
    </source>
</evidence>
<dbReference type="EMBL" id="WIUZ02000015">
    <property type="protein sequence ID" value="KAF9780720.1"/>
    <property type="molecule type" value="Genomic_DNA"/>
</dbReference>
<feature type="transmembrane region" description="Helical" evidence="5">
    <location>
        <begin position="192"/>
        <end position="213"/>
    </location>
</feature>
<dbReference type="AlphaFoldDB" id="A0A9P6H6R4"/>
<dbReference type="PANTHER" id="PTHR10989">
    <property type="entry name" value="ANDROGEN-INDUCED PROTEIN 1-RELATED"/>
    <property type="match status" value="1"/>
</dbReference>
<feature type="transmembrane region" description="Helical" evidence="5">
    <location>
        <begin position="7"/>
        <end position="26"/>
    </location>
</feature>
<proteinExistence type="predicted"/>
<evidence type="ECO:0000256" key="5">
    <source>
        <dbReference type="SAM" id="Phobius"/>
    </source>
</evidence>
<evidence type="ECO:0000256" key="3">
    <source>
        <dbReference type="ARBA" id="ARBA00022989"/>
    </source>
</evidence>
<feature type="transmembrane region" description="Helical" evidence="5">
    <location>
        <begin position="79"/>
        <end position="106"/>
    </location>
</feature>
<feature type="transmembrane region" description="Helical" evidence="5">
    <location>
        <begin position="154"/>
        <end position="172"/>
    </location>
</feature>
<keyword evidence="2 5" id="KW-0812">Transmembrane</keyword>
<keyword evidence="7" id="KW-1185">Reference proteome</keyword>
<reference evidence="6" key="1">
    <citation type="journal article" date="2020" name="Nat. Commun.">
        <title>Large-scale genome sequencing of mycorrhizal fungi provides insights into the early evolution of symbiotic traits.</title>
        <authorList>
            <person name="Miyauchi S."/>
            <person name="Kiss E."/>
            <person name="Kuo A."/>
            <person name="Drula E."/>
            <person name="Kohler A."/>
            <person name="Sanchez-Garcia M."/>
            <person name="Morin E."/>
            <person name="Andreopoulos B."/>
            <person name="Barry K.W."/>
            <person name="Bonito G."/>
            <person name="Buee M."/>
            <person name="Carver A."/>
            <person name="Chen C."/>
            <person name="Cichocki N."/>
            <person name="Clum A."/>
            <person name="Culley D."/>
            <person name="Crous P.W."/>
            <person name="Fauchery L."/>
            <person name="Girlanda M."/>
            <person name="Hayes R.D."/>
            <person name="Keri Z."/>
            <person name="LaButti K."/>
            <person name="Lipzen A."/>
            <person name="Lombard V."/>
            <person name="Magnuson J."/>
            <person name="Maillard F."/>
            <person name="Murat C."/>
            <person name="Nolan M."/>
            <person name="Ohm R.A."/>
            <person name="Pangilinan J."/>
            <person name="Pereira M.F."/>
            <person name="Perotto S."/>
            <person name="Peter M."/>
            <person name="Pfister S."/>
            <person name="Riley R."/>
            <person name="Sitrit Y."/>
            <person name="Stielow J.B."/>
            <person name="Szollosi G."/>
            <person name="Zifcakova L."/>
            <person name="Stursova M."/>
            <person name="Spatafora J.W."/>
            <person name="Tedersoo L."/>
            <person name="Vaario L.M."/>
            <person name="Yamada A."/>
            <person name="Yan M."/>
            <person name="Wang P."/>
            <person name="Xu J."/>
            <person name="Bruns T."/>
            <person name="Baldrian P."/>
            <person name="Vilgalys R."/>
            <person name="Dunand C."/>
            <person name="Henrissat B."/>
            <person name="Grigoriev I.V."/>
            <person name="Hibbett D."/>
            <person name="Nagy L.G."/>
            <person name="Martin F.M."/>
        </authorList>
    </citation>
    <scope>NUCLEOTIDE SEQUENCE</scope>
    <source>
        <strain evidence="6">UH-Tt-Lm1</strain>
    </source>
</reference>
<feature type="transmembrane region" description="Helical" evidence="5">
    <location>
        <begin position="126"/>
        <end position="145"/>
    </location>
</feature>
<dbReference type="InterPro" id="IPR006838">
    <property type="entry name" value="ADTRP_AIG1"/>
</dbReference>
<dbReference type="GO" id="GO:0016020">
    <property type="term" value="C:membrane"/>
    <property type="evidence" value="ECO:0007669"/>
    <property type="project" value="InterPro"/>
</dbReference>
<organism evidence="6 7">
    <name type="scientific">Thelephora terrestris</name>
    <dbReference type="NCBI Taxonomy" id="56493"/>
    <lineage>
        <taxon>Eukaryota</taxon>
        <taxon>Fungi</taxon>
        <taxon>Dikarya</taxon>
        <taxon>Basidiomycota</taxon>
        <taxon>Agaricomycotina</taxon>
        <taxon>Agaricomycetes</taxon>
        <taxon>Thelephorales</taxon>
        <taxon>Thelephoraceae</taxon>
        <taxon>Thelephora</taxon>
    </lineage>
</organism>
<dbReference type="Proteomes" id="UP000736335">
    <property type="component" value="Unassembled WGS sequence"/>
</dbReference>
<gene>
    <name evidence="6" type="ORF">BJ322DRAFT_1081160</name>
</gene>
<evidence type="ECO:0000256" key="4">
    <source>
        <dbReference type="ARBA" id="ARBA00023136"/>
    </source>
</evidence>
<evidence type="ECO:0000256" key="1">
    <source>
        <dbReference type="ARBA" id="ARBA00004127"/>
    </source>
</evidence>
<evidence type="ECO:0000256" key="2">
    <source>
        <dbReference type="ARBA" id="ARBA00022692"/>
    </source>
</evidence>
<keyword evidence="3 5" id="KW-1133">Transmembrane helix</keyword>
<comment type="subcellular location">
    <subcellularLocation>
        <location evidence="1">Endomembrane system</location>
        <topology evidence="1">Multi-pass membrane protein</topology>
    </subcellularLocation>
</comment>
<dbReference type="Pfam" id="PF04750">
    <property type="entry name" value="Far-17a_AIG1"/>
    <property type="match status" value="1"/>
</dbReference>
<feature type="transmembrane region" description="Helical" evidence="5">
    <location>
        <begin position="46"/>
        <end position="67"/>
    </location>
</feature>
<dbReference type="GO" id="GO:0012505">
    <property type="term" value="C:endomembrane system"/>
    <property type="evidence" value="ECO:0007669"/>
    <property type="project" value="UniProtKB-SubCell"/>
</dbReference>
<reference evidence="6" key="2">
    <citation type="submission" date="2020-11" db="EMBL/GenBank/DDBJ databases">
        <authorList>
            <consortium name="DOE Joint Genome Institute"/>
            <person name="Kuo A."/>
            <person name="Miyauchi S."/>
            <person name="Kiss E."/>
            <person name="Drula E."/>
            <person name="Kohler A."/>
            <person name="Sanchez-Garcia M."/>
            <person name="Andreopoulos B."/>
            <person name="Barry K.W."/>
            <person name="Bonito G."/>
            <person name="Buee M."/>
            <person name="Carver A."/>
            <person name="Chen C."/>
            <person name="Cichocki N."/>
            <person name="Clum A."/>
            <person name="Culley D."/>
            <person name="Crous P.W."/>
            <person name="Fauchery L."/>
            <person name="Girlanda M."/>
            <person name="Hayes R."/>
            <person name="Keri Z."/>
            <person name="Labutti K."/>
            <person name="Lipzen A."/>
            <person name="Lombard V."/>
            <person name="Magnuson J."/>
            <person name="Maillard F."/>
            <person name="Morin E."/>
            <person name="Murat C."/>
            <person name="Nolan M."/>
            <person name="Ohm R."/>
            <person name="Pangilinan J."/>
            <person name="Pereira M."/>
            <person name="Perotto S."/>
            <person name="Peter M."/>
            <person name="Riley R."/>
            <person name="Sitrit Y."/>
            <person name="Stielow B."/>
            <person name="Szollosi G."/>
            <person name="Zifcakova L."/>
            <person name="Stursova M."/>
            <person name="Spatafora J.W."/>
            <person name="Tedersoo L."/>
            <person name="Vaario L.-M."/>
            <person name="Yamada A."/>
            <person name="Yan M."/>
            <person name="Wang P."/>
            <person name="Xu J."/>
            <person name="Bruns T."/>
            <person name="Baldrian P."/>
            <person name="Vilgalys R."/>
            <person name="Henrissat B."/>
            <person name="Grigoriev I.V."/>
            <person name="Hibbett D."/>
            <person name="Nagy L.G."/>
            <person name="Martin F.M."/>
        </authorList>
    </citation>
    <scope>NUCLEOTIDE SEQUENCE</scope>
    <source>
        <strain evidence="6">UH-Tt-Lm1</strain>
    </source>
</reference>
<name>A0A9P6H6R4_9AGAM</name>
<dbReference type="OrthoDB" id="1898221at2759"/>
<sequence>MIRQRLAAIVFHATTAYIMYWGFSTVDGGPVGEWMRSNKGQHSQFLTIQGLVVAWLTMVASLMVDIFPSNITLTGAKRWLLMISMPLEVTVSSIYWSLIILFPHLIMPAIPESSAAAAFLKLPLKVDLALHALPGIALAFDFFFFEKRYTKFQAARVAPLTAVLFGVWYVSWVEYCASHNERFPYPFLDSPYYIRAFIYVGAVLQAILSFRVLNSLHR</sequence>
<dbReference type="PANTHER" id="PTHR10989:SF16">
    <property type="entry name" value="AT02829P-RELATED"/>
    <property type="match status" value="1"/>
</dbReference>
<keyword evidence="4 5" id="KW-0472">Membrane</keyword>
<accession>A0A9P6H6R4</accession>
<comment type="caution">
    <text evidence="6">The sequence shown here is derived from an EMBL/GenBank/DDBJ whole genome shotgun (WGS) entry which is preliminary data.</text>
</comment>
<protein>
    <submittedName>
        <fullName evidence="6">FAR-17a/AIG1-like protein</fullName>
    </submittedName>
</protein>
<evidence type="ECO:0000313" key="7">
    <source>
        <dbReference type="Proteomes" id="UP000736335"/>
    </source>
</evidence>